<feature type="active site" description="Proton acceptor" evidence="9">
    <location>
        <position position="243"/>
    </location>
</feature>
<dbReference type="Pfam" id="PF01678">
    <property type="entry name" value="DAP_epimerase"/>
    <property type="match status" value="2"/>
</dbReference>
<comment type="function">
    <text evidence="9">Catalyzes the stereoinversion of LL-2,6-diaminopimelate (L,L-DAP) to meso-diaminopimelate (meso-DAP), a precursor of L-lysine and an essential component of the bacterial peptidoglycan.</text>
</comment>
<feature type="binding site" evidence="9">
    <location>
        <position position="52"/>
    </location>
    <ligand>
        <name>substrate</name>
    </ligand>
</feature>
<sequence length="309" mass="33670">MGDNRPMIWNFTKMHGAGNDFVVLDGVRQTIDMTPERARALGDRHFGVGADQILLVERSTRPDADFRYRIFNNDGSEVEHCGNGARCFVRFVHEQGLSDKNPLRAEIMGGAILVLDESSDQQVTVDMGTTRFEPEALPFDTAGLASRQQAHDTLYEFPLDAAPGWAQAALPRSVELSAIAISNPHVVQIVEDTETAPVEVIGPMLESHPRFARRVNVGFMQIIDPHNIRLRVYERGAGETLACGTGACAAVAAGVRRGLLDSPVRVQTHGGVLTINFDGQHLRLTGPATSVFNGQVDIDALVFSMALSR</sequence>
<reference evidence="11 12" key="1">
    <citation type="submission" date="2017-05" db="EMBL/GenBank/DDBJ databases">
        <title>Complete and WGS of Bordetella genogroups.</title>
        <authorList>
            <person name="Spilker T."/>
            <person name="LiPuma J."/>
        </authorList>
    </citation>
    <scope>NUCLEOTIDE SEQUENCE [LARGE SCALE GENOMIC DNA]</scope>
    <source>
        <strain evidence="11 12">AU10456</strain>
    </source>
</reference>
<dbReference type="PROSITE" id="PS01326">
    <property type="entry name" value="DAP_EPIMERASE"/>
    <property type="match status" value="1"/>
</dbReference>
<feature type="binding site" evidence="9">
    <location>
        <position position="72"/>
    </location>
    <ligand>
        <name>substrate</name>
    </ligand>
</feature>
<name>A0A261U018_9BORD</name>
<feature type="binding site" evidence="9">
    <location>
        <begin position="82"/>
        <end position="83"/>
    </location>
    <ligand>
        <name>substrate</name>
    </ligand>
</feature>
<comment type="pathway">
    <text evidence="1 9">Amino-acid biosynthesis; L-lysine biosynthesis via DAP pathway; DL-2,6-diaminopimelate from LL-2,6-diaminopimelate: step 1/1.</text>
</comment>
<organism evidence="11 12">
    <name type="scientific">Bordetella genomosp. 5</name>
    <dbReference type="NCBI Taxonomy" id="1395608"/>
    <lineage>
        <taxon>Bacteria</taxon>
        <taxon>Pseudomonadati</taxon>
        <taxon>Pseudomonadota</taxon>
        <taxon>Betaproteobacteria</taxon>
        <taxon>Burkholderiales</taxon>
        <taxon>Alcaligenaceae</taxon>
        <taxon>Bordetella</taxon>
    </lineage>
</organism>
<comment type="catalytic activity">
    <reaction evidence="8 9">
        <text>(2S,6S)-2,6-diaminopimelate = meso-2,6-diaminopimelate</text>
        <dbReference type="Rhea" id="RHEA:15393"/>
        <dbReference type="ChEBI" id="CHEBI:57609"/>
        <dbReference type="ChEBI" id="CHEBI:57791"/>
        <dbReference type="EC" id="5.1.1.7"/>
    </reaction>
</comment>
<dbReference type="RefSeq" id="WP_094797911.1">
    <property type="nucleotide sequence ID" value="NZ_NEVP01000001.1"/>
</dbReference>
<evidence type="ECO:0000256" key="4">
    <source>
        <dbReference type="ARBA" id="ARBA00022490"/>
    </source>
</evidence>
<comment type="caution">
    <text evidence="11">The sequence shown here is derived from an EMBL/GenBank/DDBJ whole genome shotgun (WGS) entry which is preliminary data.</text>
</comment>
<dbReference type="EC" id="5.1.1.7" evidence="3 9"/>
<dbReference type="GO" id="GO:0005829">
    <property type="term" value="C:cytosol"/>
    <property type="evidence" value="ECO:0007669"/>
    <property type="project" value="TreeGrafter"/>
</dbReference>
<dbReference type="GO" id="GO:0008837">
    <property type="term" value="F:diaminopimelate epimerase activity"/>
    <property type="evidence" value="ECO:0007669"/>
    <property type="project" value="UniProtKB-UniRule"/>
</dbReference>
<dbReference type="SUPFAM" id="SSF54506">
    <property type="entry name" value="Diaminopimelate epimerase-like"/>
    <property type="match status" value="2"/>
</dbReference>
<evidence type="ECO:0000256" key="5">
    <source>
        <dbReference type="ARBA" id="ARBA00022605"/>
    </source>
</evidence>
<dbReference type="HAMAP" id="MF_00197">
    <property type="entry name" value="DAP_epimerase"/>
    <property type="match status" value="1"/>
</dbReference>
<gene>
    <name evidence="9" type="primary">dapF</name>
    <name evidence="11" type="ORF">CAL25_00020</name>
</gene>
<evidence type="ECO:0000256" key="7">
    <source>
        <dbReference type="ARBA" id="ARBA00023235"/>
    </source>
</evidence>
<dbReference type="InterPro" id="IPR001653">
    <property type="entry name" value="DAP_epimerase_DapF"/>
</dbReference>
<evidence type="ECO:0000256" key="2">
    <source>
        <dbReference type="ARBA" id="ARBA00010219"/>
    </source>
</evidence>
<keyword evidence="5 9" id="KW-0028">Amino-acid biosynthesis</keyword>
<protein>
    <recommendedName>
        <fullName evidence="3 9">Diaminopimelate epimerase</fullName>
        <shortName evidence="9">DAP epimerase</shortName>
        <ecNumber evidence="3 9">5.1.1.7</ecNumber>
    </recommendedName>
    <alternativeName>
        <fullName evidence="9">PLP-independent amino acid racemase</fullName>
    </alternativeName>
</protein>
<feature type="binding site" evidence="9">
    <location>
        <begin position="234"/>
        <end position="235"/>
    </location>
    <ligand>
        <name>substrate</name>
    </ligand>
</feature>
<evidence type="ECO:0000313" key="12">
    <source>
        <dbReference type="Proteomes" id="UP000216913"/>
    </source>
</evidence>
<dbReference type="NCBIfam" id="TIGR00652">
    <property type="entry name" value="DapF"/>
    <property type="match status" value="1"/>
</dbReference>
<dbReference type="FunFam" id="3.10.310.10:FF:000001">
    <property type="entry name" value="Diaminopimelate epimerase"/>
    <property type="match status" value="1"/>
</dbReference>
<evidence type="ECO:0000256" key="1">
    <source>
        <dbReference type="ARBA" id="ARBA00005196"/>
    </source>
</evidence>
<keyword evidence="6 9" id="KW-0457">Lysine biosynthesis</keyword>
<comment type="similarity">
    <text evidence="2 9">Belongs to the diaminopimelate epimerase family.</text>
</comment>
<dbReference type="PANTHER" id="PTHR31689:SF0">
    <property type="entry name" value="DIAMINOPIMELATE EPIMERASE"/>
    <property type="match status" value="1"/>
</dbReference>
<accession>A0A261U018</accession>
<dbReference type="Gene3D" id="3.10.310.10">
    <property type="entry name" value="Diaminopimelate Epimerase, Chain A, domain 1"/>
    <property type="match status" value="2"/>
</dbReference>
<feature type="binding site" evidence="9">
    <location>
        <begin position="244"/>
        <end position="245"/>
    </location>
    <ligand>
        <name>substrate</name>
    </ligand>
</feature>
<comment type="subunit">
    <text evidence="9">Homodimer.</text>
</comment>
<dbReference type="OrthoDB" id="9805408at2"/>
<comment type="subcellular location">
    <subcellularLocation>
        <location evidence="9">Cytoplasm</location>
    </subcellularLocation>
</comment>
<feature type="binding site" evidence="9">
    <location>
        <position position="19"/>
    </location>
    <ligand>
        <name>substrate</name>
    </ligand>
</feature>
<evidence type="ECO:0000256" key="8">
    <source>
        <dbReference type="ARBA" id="ARBA00051712"/>
    </source>
</evidence>
<dbReference type="PANTHER" id="PTHR31689">
    <property type="entry name" value="DIAMINOPIMELATE EPIMERASE, CHLOROPLASTIC"/>
    <property type="match status" value="1"/>
</dbReference>
<evidence type="ECO:0000313" key="11">
    <source>
        <dbReference type="EMBL" id="OZI54847.1"/>
    </source>
</evidence>
<feature type="active site" description="Proton donor" evidence="9">
    <location>
        <position position="81"/>
    </location>
</feature>
<dbReference type="EMBL" id="NEVP01000001">
    <property type="protein sequence ID" value="OZI54847.1"/>
    <property type="molecule type" value="Genomic_DNA"/>
</dbReference>
<evidence type="ECO:0000256" key="9">
    <source>
        <dbReference type="HAMAP-Rule" id="MF_00197"/>
    </source>
</evidence>
<feature type="binding site" evidence="9">
    <location>
        <position position="183"/>
    </location>
    <ligand>
        <name>substrate</name>
    </ligand>
</feature>
<feature type="binding site" evidence="9">
    <location>
        <position position="216"/>
    </location>
    <ligand>
        <name>substrate</name>
    </ligand>
</feature>
<feature type="site" description="Could be important to modulate the pK values of the two catalytic cysteine residues" evidence="9">
    <location>
        <position position="185"/>
    </location>
</feature>
<keyword evidence="4 9" id="KW-0963">Cytoplasm</keyword>
<dbReference type="InterPro" id="IPR018510">
    <property type="entry name" value="DAP_epimerase_AS"/>
</dbReference>
<keyword evidence="12" id="KW-1185">Reference proteome</keyword>
<keyword evidence="7 9" id="KW-0413">Isomerase</keyword>
<evidence type="ECO:0000256" key="6">
    <source>
        <dbReference type="ARBA" id="ARBA00023154"/>
    </source>
</evidence>
<feature type="active site" evidence="10">
    <location>
        <position position="81"/>
    </location>
</feature>
<dbReference type="UniPathway" id="UPA00034">
    <property type="reaction ID" value="UER00025"/>
</dbReference>
<feature type="site" description="Could be important to modulate the pK values of the two catalytic cysteine residues" evidence="9">
    <location>
        <position position="234"/>
    </location>
</feature>
<dbReference type="AlphaFoldDB" id="A0A261U018"/>
<evidence type="ECO:0000256" key="3">
    <source>
        <dbReference type="ARBA" id="ARBA00013080"/>
    </source>
</evidence>
<evidence type="ECO:0000256" key="10">
    <source>
        <dbReference type="PROSITE-ProRule" id="PRU10125"/>
    </source>
</evidence>
<dbReference type="GO" id="GO:0009089">
    <property type="term" value="P:lysine biosynthetic process via diaminopimelate"/>
    <property type="evidence" value="ECO:0007669"/>
    <property type="project" value="UniProtKB-UniRule"/>
</dbReference>
<proteinExistence type="inferred from homology"/>
<dbReference type="Proteomes" id="UP000216913">
    <property type="component" value="Unassembled WGS sequence"/>
</dbReference>